<dbReference type="EMBL" id="BAFH01000003">
    <property type="protein sequence ID" value="GAB61685.1"/>
    <property type="molecule type" value="Genomic_DNA"/>
</dbReference>
<keyword evidence="5 9" id="KW-0812">Transmembrane</keyword>
<dbReference type="Pfam" id="PF01594">
    <property type="entry name" value="AI-2E_transport"/>
    <property type="match status" value="1"/>
</dbReference>
<evidence type="ECO:0000256" key="9">
    <source>
        <dbReference type="SAM" id="Phobius"/>
    </source>
</evidence>
<comment type="similarity">
    <text evidence="2">Belongs to the autoinducer-2 exporter (AI-2E) (TC 2.A.86) family.</text>
</comment>
<comment type="caution">
    <text evidence="10">The sequence shown here is derived from an EMBL/GenBank/DDBJ whole genome shotgun (WGS) entry which is preliminary data.</text>
</comment>
<reference evidence="10 11" key="1">
    <citation type="journal article" date="2012" name="FEBS Lett.">
        <title>Anammox organism KSU-1 expresses a NirK-type copper-containing nitrite reductase instead of a NirS-type with cytochrome cd1.</title>
        <authorList>
            <person name="Hira D."/>
            <person name="Toh H."/>
            <person name="Migita C.T."/>
            <person name="Okubo H."/>
            <person name="Nishiyama T."/>
            <person name="Hattori M."/>
            <person name="Furukawa K."/>
            <person name="Fujii T."/>
        </authorList>
    </citation>
    <scope>NUCLEOTIDE SEQUENCE [LARGE SCALE GENOMIC DNA]</scope>
</reference>
<protein>
    <recommendedName>
        <fullName evidence="12">Transporter protein</fullName>
    </recommendedName>
</protein>
<evidence type="ECO:0000256" key="2">
    <source>
        <dbReference type="ARBA" id="ARBA00009773"/>
    </source>
</evidence>
<dbReference type="InterPro" id="IPR002549">
    <property type="entry name" value="AI-2E-like"/>
</dbReference>
<evidence type="ECO:0000256" key="8">
    <source>
        <dbReference type="SAM" id="Coils"/>
    </source>
</evidence>
<comment type="subcellular location">
    <subcellularLocation>
        <location evidence="1">Cell membrane</location>
        <topology evidence="1">Multi-pass membrane protein</topology>
    </subcellularLocation>
</comment>
<feature type="transmembrane region" description="Helical" evidence="9">
    <location>
        <begin position="12"/>
        <end position="33"/>
    </location>
</feature>
<evidence type="ECO:0000256" key="3">
    <source>
        <dbReference type="ARBA" id="ARBA00022448"/>
    </source>
</evidence>
<dbReference type="OrthoDB" id="9793390at2"/>
<evidence type="ECO:0000313" key="10">
    <source>
        <dbReference type="EMBL" id="GAB61685.1"/>
    </source>
</evidence>
<feature type="transmembrane region" description="Helical" evidence="9">
    <location>
        <begin position="377"/>
        <end position="410"/>
    </location>
</feature>
<evidence type="ECO:0000256" key="4">
    <source>
        <dbReference type="ARBA" id="ARBA00022475"/>
    </source>
</evidence>
<dbReference type="GO" id="GO:0055085">
    <property type="term" value="P:transmembrane transport"/>
    <property type="evidence" value="ECO:0007669"/>
    <property type="project" value="TreeGrafter"/>
</dbReference>
<feature type="transmembrane region" description="Helical" evidence="9">
    <location>
        <begin position="39"/>
        <end position="56"/>
    </location>
</feature>
<accession>I3IIZ0</accession>
<dbReference type="PANTHER" id="PTHR21716">
    <property type="entry name" value="TRANSMEMBRANE PROTEIN"/>
    <property type="match status" value="1"/>
</dbReference>
<keyword evidence="3" id="KW-0813">Transport</keyword>
<evidence type="ECO:0000313" key="11">
    <source>
        <dbReference type="Proteomes" id="UP000002985"/>
    </source>
</evidence>
<feature type="transmembrane region" description="Helical" evidence="9">
    <location>
        <begin position="345"/>
        <end position="365"/>
    </location>
</feature>
<evidence type="ECO:0000256" key="5">
    <source>
        <dbReference type="ARBA" id="ARBA00022692"/>
    </source>
</evidence>
<feature type="coiled-coil region" evidence="8">
    <location>
        <begin position="138"/>
        <end position="204"/>
    </location>
</feature>
<dbReference type="STRING" id="247490.KSU1_C0089"/>
<gene>
    <name evidence="10" type="ORF">KSU1_C0089</name>
</gene>
<dbReference type="CDD" id="cd22249">
    <property type="entry name" value="UDM1_RNF168_RNF169-like"/>
    <property type="match status" value="1"/>
</dbReference>
<dbReference type="AlphaFoldDB" id="I3IIZ0"/>
<evidence type="ECO:0000256" key="1">
    <source>
        <dbReference type="ARBA" id="ARBA00004651"/>
    </source>
</evidence>
<organism evidence="10 11">
    <name type="scientific">Candidatus Jettenia caeni</name>
    <dbReference type="NCBI Taxonomy" id="247490"/>
    <lineage>
        <taxon>Bacteria</taxon>
        <taxon>Pseudomonadati</taxon>
        <taxon>Planctomycetota</taxon>
        <taxon>Candidatus Brocadiia</taxon>
        <taxon>Candidatus Brocadiales</taxon>
        <taxon>Candidatus Brocadiaceae</taxon>
        <taxon>Candidatus Jettenia</taxon>
    </lineage>
</organism>
<name>I3IIZ0_9BACT</name>
<dbReference type="PANTHER" id="PTHR21716:SF53">
    <property type="entry name" value="PERMEASE PERM-RELATED"/>
    <property type="match status" value="1"/>
</dbReference>
<evidence type="ECO:0000256" key="6">
    <source>
        <dbReference type="ARBA" id="ARBA00022989"/>
    </source>
</evidence>
<dbReference type="GO" id="GO:0005886">
    <property type="term" value="C:plasma membrane"/>
    <property type="evidence" value="ECO:0007669"/>
    <property type="project" value="UniProtKB-SubCell"/>
</dbReference>
<dbReference type="eggNOG" id="COG0628">
    <property type="taxonomic scope" value="Bacteria"/>
</dbReference>
<keyword evidence="6 9" id="KW-1133">Transmembrane helix</keyword>
<keyword evidence="7 9" id="KW-0472">Membrane</keyword>
<feature type="transmembrane region" description="Helical" evidence="9">
    <location>
        <begin position="219"/>
        <end position="244"/>
    </location>
</feature>
<evidence type="ECO:0008006" key="12">
    <source>
        <dbReference type="Google" id="ProtNLM"/>
    </source>
</evidence>
<evidence type="ECO:0000256" key="7">
    <source>
        <dbReference type="ARBA" id="ARBA00023136"/>
    </source>
</evidence>
<proteinExistence type="inferred from homology"/>
<keyword evidence="4" id="KW-1003">Cell membrane</keyword>
<feature type="transmembrane region" description="Helical" evidence="9">
    <location>
        <begin position="68"/>
        <end position="93"/>
    </location>
</feature>
<feature type="transmembrane region" description="Helical" evidence="9">
    <location>
        <begin position="288"/>
        <end position="313"/>
    </location>
</feature>
<feature type="transmembrane region" description="Helical" evidence="9">
    <location>
        <begin position="319"/>
        <end position="338"/>
    </location>
</feature>
<keyword evidence="11" id="KW-1185">Reference proteome</keyword>
<keyword evidence="8" id="KW-0175">Coiled coil</keyword>
<sequence>MEKEQKILDNIWMRVVLIGISIVIFSFFCYLLRGPLVSLLLAFIVAYIFNPVVNFFERKRWPFTRKHIQRGFGIIFLILAVLLFTSGFLAYAIPKTADGVYRIGVLIKERYPKYLHVFEGLIERYGDKEFAQLVKPILQEQIEKVKSTENEEQKKQEHAEKTESEEIKKQKVKDVLTAPEEQVKKEVRAQRRRLAEAIQEYKKYLPQIINFFLKIIKNIFYGTFGFFSVAVNFIIFSVVAIYLLKDFNVLVQKVKNIFPLPIRDKAMALLSKVNHNLRFYLRGQTITCLVLSFIYSIGLTITGIDLAFLVGFIGGFGNLIPYVGTAIGIFLASIIALFEFGDFKHLLYVIITFSVGQSLEATVITPRIMGKELSLHPALVILAILIFGQLWGFLGLLLAVPIVATLKVFIDEFISMYKSSKYYTG</sequence>
<dbReference type="Proteomes" id="UP000002985">
    <property type="component" value="Unassembled WGS sequence"/>
</dbReference>